<keyword evidence="1 2" id="KW-0663">Pyridoxal phosphate</keyword>
<dbReference type="InterPro" id="IPR011078">
    <property type="entry name" value="PyrdxlP_homeostasis"/>
</dbReference>
<dbReference type="Pfam" id="PF01168">
    <property type="entry name" value="Ala_racemase_N"/>
    <property type="match status" value="1"/>
</dbReference>
<dbReference type="HAMAP" id="MF_02087">
    <property type="entry name" value="PLP_homeostasis"/>
    <property type="match status" value="1"/>
</dbReference>
<dbReference type="CDD" id="cd00635">
    <property type="entry name" value="PLPDE_III_YBL036c_like"/>
    <property type="match status" value="1"/>
</dbReference>
<dbReference type="InterPro" id="IPR029066">
    <property type="entry name" value="PLP-binding_barrel"/>
</dbReference>
<dbReference type="AlphaFoldDB" id="A0A8J6TKB9"/>
<name>A0A8J6TKB9_9CHLR</name>
<evidence type="ECO:0000313" key="7">
    <source>
        <dbReference type="Proteomes" id="UP000614469"/>
    </source>
</evidence>
<dbReference type="Gene3D" id="3.20.20.10">
    <property type="entry name" value="Alanine racemase"/>
    <property type="match status" value="1"/>
</dbReference>
<comment type="caution">
    <text evidence="6">The sequence shown here is derived from an EMBL/GenBank/DDBJ whole genome shotgun (WGS) entry which is preliminary data.</text>
</comment>
<evidence type="ECO:0000313" key="6">
    <source>
        <dbReference type="EMBL" id="MBC8336462.1"/>
    </source>
</evidence>
<evidence type="ECO:0000256" key="1">
    <source>
        <dbReference type="ARBA" id="ARBA00022898"/>
    </source>
</evidence>
<evidence type="ECO:0000256" key="4">
    <source>
        <dbReference type="RuleBase" id="RU004514"/>
    </source>
</evidence>
<feature type="domain" description="Alanine racemase N-terminal" evidence="5">
    <location>
        <begin position="20"/>
        <end position="237"/>
    </location>
</feature>
<reference evidence="6 7" key="1">
    <citation type="submission" date="2020-08" db="EMBL/GenBank/DDBJ databases">
        <title>Bridging the membrane lipid divide: bacteria of the FCB group superphylum have the potential to synthesize archaeal ether lipids.</title>
        <authorList>
            <person name="Villanueva L."/>
            <person name="Von Meijenfeldt F.A.B."/>
            <person name="Westbye A.B."/>
            <person name="Yadav S."/>
            <person name="Hopmans E.C."/>
            <person name="Dutilh B.E."/>
            <person name="Sinninghe Damste J.S."/>
        </authorList>
    </citation>
    <scope>NUCLEOTIDE SEQUENCE [LARGE SCALE GENOMIC DNA]</scope>
    <source>
        <strain evidence="6">NIOZ-UU36</strain>
    </source>
</reference>
<dbReference type="NCBIfam" id="TIGR00044">
    <property type="entry name" value="YggS family pyridoxal phosphate-dependent enzyme"/>
    <property type="match status" value="1"/>
</dbReference>
<dbReference type="PROSITE" id="PS01211">
    <property type="entry name" value="UPF0001"/>
    <property type="match status" value="1"/>
</dbReference>
<evidence type="ECO:0000259" key="5">
    <source>
        <dbReference type="Pfam" id="PF01168"/>
    </source>
</evidence>
<dbReference type="InterPro" id="IPR001608">
    <property type="entry name" value="Ala_racemase_N"/>
</dbReference>
<dbReference type="GO" id="GO:0030170">
    <property type="term" value="F:pyridoxal phosphate binding"/>
    <property type="evidence" value="ECO:0007669"/>
    <property type="project" value="UniProtKB-UniRule"/>
</dbReference>
<comment type="cofactor">
    <cofactor evidence="3">
        <name>pyridoxal 5'-phosphate</name>
        <dbReference type="ChEBI" id="CHEBI:597326"/>
    </cofactor>
</comment>
<sequence>MVELIRERYIKIQAQIVDAARIAGRVPESVQLLVVTKKQPVSVIEAAIAADVKIFGENYPEEAVSKQQVLKIGNKVEWHMIGHVQSRKARLVAEHFALLHSLDSLKLARRLDRFAAEFGRKLPVLLEFNVGGEGSKFGWQASDESLWDNFLPDLEALLALENLEVQGLMTMPPFFGDAELARPYFRQLRGLRDYLSVLYPQVKWEQLSMGTSGDFQVAIEEGATIVRVGQAILGSRPV</sequence>
<comment type="function">
    <text evidence="2">Pyridoxal 5'-phosphate (PLP)-binding protein, which is involved in PLP homeostasis.</text>
</comment>
<proteinExistence type="inferred from homology"/>
<dbReference type="PANTHER" id="PTHR10146">
    <property type="entry name" value="PROLINE SYNTHETASE CO-TRANSCRIBED BACTERIAL HOMOLOG PROTEIN"/>
    <property type="match status" value="1"/>
</dbReference>
<dbReference type="SUPFAM" id="SSF51419">
    <property type="entry name" value="PLP-binding barrel"/>
    <property type="match status" value="1"/>
</dbReference>
<evidence type="ECO:0000256" key="2">
    <source>
        <dbReference type="HAMAP-Rule" id="MF_02087"/>
    </source>
</evidence>
<dbReference type="PANTHER" id="PTHR10146:SF14">
    <property type="entry name" value="PYRIDOXAL PHOSPHATE HOMEOSTASIS PROTEIN"/>
    <property type="match status" value="1"/>
</dbReference>
<gene>
    <name evidence="6" type="ORF">H8E29_14450</name>
</gene>
<accession>A0A8J6TKB9</accession>
<feature type="modified residue" description="N6-(pyridoxal phosphate)lysine" evidence="2 3">
    <location>
        <position position="37"/>
    </location>
</feature>
<comment type="similarity">
    <text evidence="2 4">Belongs to the pyridoxal phosphate-binding protein YggS/PROSC family.</text>
</comment>
<evidence type="ECO:0000256" key="3">
    <source>
        <dbReference type="PIRSR" id="PIRSR004848-1"/>
    </source>
</evidence>
<dbReference type="PIRSF" id="PIRSF004848">
    <property type="entry name" value="YBL036c_PLPDEIII"/>
    <property type="match status" value="1"/>
</dbReference>
<dbReference type="EMBL" id="JACNJN010000163">
    <property type="protein sequence ID" value="MBC8336462.1"/>
    <property type="molecule type" value="Genomic_DNA"/>
</dbReference>
<organism evidence="6 7">
    <name type="scientific">Candidatus Desulfolinea nitratireducens</name>
    <dbReference type="NCBI Taxonomy" id="2841698"/>
    <lineage>
        <taxon>Bacteria</taxon>
        <taxon>Bacillati</taxon>
        <taxon>Chloroflexota</taxon>
        <taxon>Anaerolineae</taxon>
        <taxon>Anaerolineales</taxon>
        <taxon>Anaerolineales incertae sedis</taxon>
        <taxon>Candidatus Desulfolinea</taxon>
    </lineage>
</organism>
<protein>
    <recommendedName>
        <fullName evidence="2">Pyridoxal phosphate homeostasis protein</fullName>
        <shortName evidence="2">PLP homeostasis protein</shortName>
    </recommendedName>
</protein>
<dbReference type="Proteomes" id="UP000614469">
    <property type="component" value="Unassembled WGS sequence"/>
</dbReference>